<dbReference type="PANTHER" id="PTHR14237:SF19">
    <property type="entry name" value="MITOCHONDRIAL AMIDOXIME REDUCING COMPONENT 1"/>
    <property type="match status" value="1"/>
</dbReference>
<dbReference type="Pfam" id="PF03476">
    <property type="entry name" value="MOSC_N"/>
    <property type="match status" value="1"/>
</dbReference>
<proteinExistence type="predicted"/>
<dbReference type="GO" id="GO:0003824">
    <property type="term" value="F:catalytic activity"/>
    <property type="evidence" value="ECO:0007669"/>
    <property type="project" value="InterPro"/>
</dbReference>
<evidence type="ECO:0000259" key="2">
    <source>
        <dbReference type="PROSITE" id="PS51340"/>
    </source>
</evidence>
<dbReference type="PROSITE" id="PS51340">
    <property type="entry name" value="MOSC"/>
    <property type="match status" value="1"/>
</dbReference>
<dbReference type="HOGENOM" id="CLU_028286_0_0_4"/>
<dbReference type="Pfam" id="PF03473">
    <property type="entry name" value="MOSC"/>
    <property type="match status" value="1"/>
</dbReference>
<evidence type="ECO:0000313" key="3">
    <source>
        <dbReference type="EMBL" id="ABC35799.1"/>
    </source>
</evidence>
<dbReference type="InterPro" id="IPR005303">
    <property type="entry name" value="MOCOS_middle"/>
</dbReference>
<dbReference type="SUPFAM" id="SSF141673">
    <property type="entry name" value="MOSC N-terminal domain-like"/>
    <property type="match status" value="1"/>
</dbReference>
<name>Q2T4I3_BURTA</name>
<dbReference type="AlphaFoldDB" id="Q2T4I3"/>
<feature type="domain" description="MOSC" evidence="2">
    <location>
        <begin position="248"/>
        <end position="411"/>
    </location>
</feature>
<feature type="region of interest" description="Disordered" evidence="1">
    <location>
        <begin position="15"/>
        <end position="67"/>
    </location>
</feature>
<dbReference type="EMBL" id="CP000085">
    <property type="protein sequence ID" value="ABC35799.1"/>
    <property type="molecule type" value="Genomic_DNA"/>
</dbReference>
<dbReference type="PANTHER" id="PTHR14237">
    <property type="entry name" value="MOLYBDOPTERIN COFACTOR SULFURASE MOSC"/>
    <property type="match status" value="1"/>
</dbReference>
<dbReference type="KEGG" id="bte:BTH_II1722"/>
<dbReference type="GO" id="GO:0030170">
    <property type="term" value="F:pyridoxal phosphate binding"/>
    <property type="evidence" value="ECO:0007669"/>
    <property type="project" value="InterPro"/>
</dbReference>
<dbReference type="InterPro" id="IPR005302">
    <property type="entry name" value="MoCF_Sase_C"/>
</dbReference>
<reference evidence="3 4" key="1">
    <citation type="journal article" date="2005" name="BMC Genomics">
        <title>Bacterial genome adaptation to niches: divergence of the potential virulence genes in three Burkholderia species of different survival strategies.</title>
        <authorList>
            <person name="Kim H.S."/>
            <person name="Schell M.A."/>
            <person name="Yu Y."/>
            <person name="Ulrich R.L."/>
            <person name="Sarria S.H."/>
            <person name="Nierman W.C."/>
            <person name="DeShazer D."/>
        </authorList>
    </citation>
    <scope>NUCLEOTIDE SEQUENCE [LARGE SCALE GENOMIC DNA]</scope>
    <source>
        <strain evidence="4">ATCC 700388 / DSM 13276 / CCUG 48851 / CIP 106301 / E264</strain>
    </source>
</reference>
<evidence type="ECO:0000256" key="1">
    <source>
        <dbReference type="SAM" id="MobiDB-lite"/>
    </source>
</evidence>
<sequence>MRVEATVTPTAIRAAEWRALPAPPRPRAARSGSRRHRARIRRDPLDAPAPDSGKTARGDDGERPREREIDCASAGAAPVGPMPTGRRPGVGLVGALGRRRLRARTIWQNHGSAAVFLIRTDPGPKRAMPVISELFVYPIKSCAGIATVRAQLLVTGLEYDRNWMVTDPAGAMITQRTHPRLALVRTAIGERELVVNAPGMPELRTPLAATALAGAEPLAATVWRDTVSALDAGAHAARWFSDFLGSPARLARFAPDARRVVGAKWTGAFTSYAQFADGFPILVVGQSSLDDLNARLRRKGASAVPMNRFRPNVVLAGLDAYEEDYVDYLDVQTDNGGVRLSLVKLCTRCPVPTIDQRTGAPDPAWPNEPTDTMSAYRGSQQFGGALTFGKNAIVVNGEGAFLEVGQSADAEIAFRD</sequence>
<accession>Q2T4I3</accession>
<dbReference type="InterPro" id="IPR011037">
    <property type="entry name" value="Pyrv_Knase-like_insert_dom_sf"/>
</dbReference>
<gene>
    <name evidence="3" type="ordered locus">BTH_II1722</name>
</gene>
<dbReference type="GO" id="GO:0030151">
    <property type="term" value="F:molybdenum ion binding"/>
    <property type="evidence" value="ECO:0007669"/>
    <property type="project" value="InterPro"/>
</dbReference>
<dbReference type="SUPFAM" id="SSF50800">
    <property type="entry name" value="PK beta-barrel domain-like"/>
    <property type="match status" value="1"/>
</dbReference>
<dbReference type="Proteomes" id="UP000001930">
    <property type="component" value="Chromosome II"/>
</dbReference>
<evidence type="ECO:0000313" key="4">
    <source>
        <dbReference type="Proteomes" id="UP000001930"/>
    </source>
</evidence>
<feature type="compositionally biased region" description="Basic and acidic residues" evidence="1">
    <location>
        <begin position="54"/>
        <end position="67"/>
    </location>
</feature>
<organism evidence="3 4">
    <name type="scientific">Burkholderia thailandensis (strain ATCC 700388 / DSM 13276 / CCUG 48851 / CIP 106301 / E264)</name>
    <dbReference type="NCBI Taxonomy" id="271848"/>
    <lineage>
        <taxon>Bacteria</taxon>
        <taxon>Pseudomonadati</taxon>
        <taxon>Pseudomonadota</taxon>
        <taxon>Betaproteobacteria</taxon>
        <taxon>Burkholderiales</taxon>
        <taxon>Burkholderiaceae</taxon>
        <taxon>Burkholderia</taxon>
        <taxon>pseudomallei group</taxon>
    </lineage>
</organism>
<protein>
    <submittedName>
        <fullName evidence="3">MOSC domain protein</fullName>
    </submittedName>
</protein>
<keyword evidence="4" id="KW-1185">Reference proteome</keyword>